<dbReference type="NCBIfam" id="TIGR01350">
    <property type="entry name" value="lipoamide_DH"/>
    <property type="match status" value="1"/>
</dbReference>
<evidence type="ECO:0000256" key="1">
    <source>
        <dbReference type="ARBA" id="ARBA00007532"/>
    </source>
</evidence>
<feature type="domain" description="Pyridine nucleotide-disulphide oxidoreductase dimerisation" evidence="7">
    <location>
        <begin position="332"/>
        <end position="441"/>
    </location>
</feature>
<proteinExistence type="inferred from homology"/>
<dbReference type="Pfam" id="PF02852">
    <property type="entry name" value="Pyr_redox_dim"/>
    <property type="match status" value="1"/>
</dbReference>
<reference evidence="9 10" key="1">
    <citation type="submission" date="2015-11" db="EMBL/GenBank/DDBJ databases">
        <title>Genome sequence of Pyrodictium occultum PL-19, a marine hyperthermophilic archaeon isolated from Volcano, Italy.</title>
        <authorList>
            <person name="Utturkar S."/>
            <person name="Huber H."/>
            <person name="Leptihn S."/>
            <person name="Brown S."/>
            <person name="Stetter K.O."/>
            <person name="Podar M."/>
        </authorList>
    </citation>
    <scope>NUCLEOTIDE SEQUENCE [LARGE SCALE GENOMIC DNA]</scope>
    <source>
        <strain evidence="9 10">PL-19</strain>
    </source>
</reference>
<keyword evidence="10" id="KW-1185">Reference proteome</keyword>
<name>A0A0V8RWI9_PYROC</name>
<dbReference type="AlphaFoldDB" id="A0A0V8RWI9"/>
<dbReference type="InterPro" id="IPR004099">
    <property type="entry name" value="Pyr_nucl-diS_OxRdtase_dimer"/>
</dbReference>
<evidence type="ECO:0000259" key="7">
    <source>
        <dbReference type="Pfam" id="PF02852"/>
    </source>
</evidence>
<dbReference type="InterPro" id="IPR050151">
    <property type="entry name" value="Class-I_Pyr_Nuc-Dis_Oxidored"/>
</dbReference>
<dbReference type="RefSeq" id="WP_058371106.1">
    <property type="nucleotide sequence ID" value="NZ_LNTB01000001.1"/>
</dbReference>
<dbReference type="Gene3D" id="3.50.50.60">
    <property type="entry name" value="FAD/NAD(P)-binding domain"/>
    <property type="match status" value="2"/>
</dbReference>
<protein>
    <recommendedName>
        <fullName evidence="6">Dihydrolipoyl dehydrogenase</fullName>
        <ecNumber evidence="6">1.8.1.4</ecNumber>
    </recommendedName>
</protein>
<evidence type="ECO:0000313" key="10">
    <source>
        <dbReference type="Proteomes" id="UP000053352"/>
    </source>
</evidence>
<dbReference type="Gene3D" id="3.30.390.30">
    <property type="match status" value="1"/>
</dbReference>
<evidence type="ECO:0000256" key="3">
    <source>
        <dbReference type="ARBA" id="ARBA00022827"/>
    </source>
</evidence>
<keyword evidence="4 6" id="KW-0560">Oxidoreductase</keyword>
<comment type="miscellaneous">
    <text evidence="6">The active site is a redox-active disulfide bond.</text>
</comment>
<dbReference type="PRINTS" id="PR00368">
    <property type="entry name" value="FADPNR"/>
</dbReference>
<evidence type="ECO:0000256" key="5">
    <source>
        <dbReference type="ARBA" id="ARBA00023027"/>
    </source>
</evidence>
<keyword evidence="6" id="KW-0676">Redox-active center</keyword>
<comment type="similarity">
    <text evidence="1 6">Belongs to the class-I pyridine nucleotide-disulfide oxidoreductase family.</text>
</comment>
<dbReference type="Proteomes" id="UP000053352">
    <property type="component" value="Unassembled WGS sequence"/>
</dbReference>
<keyword evidence="3 6" id="KW-0274">FAD</keyword>
<dbReference type="GO" id="GO:0050660">
    <property type="term" value="F:flavin adenine dinucleotide binding"/>
    <property type="evidence" value="ECO:0007669"/>
    <property type="project" value="InterPro"/>
</dbReference>
<dbReference type="PANTHER" id="PTHR22912">
    <property type="entry name" value="DISULFIDE OXIDOREDUCTASE"/>
    <property type="match status" value="1"/>
</dbReference>
<dbReference type="GO" id="GO:0005737">
    <property type="term" value="C:cytoplasm"/>
    <property type="evidence" value="ECO:0007669"/>
    <property type="project" value="UniProtKB-ARBA"/>
</dbReference>
<comment type="catalytic activity">
    <reaction evidence="6">
        <text>N(6)-[(R)-dihydrolipoyl]-L-lysyl-[protein] + NAD(+) = N(6)-[(R)-lipoyl]-L-lysyl-[protein] + NADH + H(+)</text>
        <dbReference type="Rhea" id="RHEA:15045"/>
        <dbReference type="Rhea" id="RHEA-COMP:10474"/>
        <dbReference type="Rhea" id="RHEA-COMP:10475"/>
        <dbReference type="ChEBI" id="CHEBI:15378"/>
        <dbReference type="ChEBI" id="CHEBI:57540"/>
        <dbReference type="ChEBI" id="CHEBI:57945"/>
        <dbReference type="ChEBI" id="CHEBI:83099"/>
        <dbReference type="ChEBI" id="CHEBI:83100"/>
        <dbReference type="EC" id="1.8.1.4"/>
    </reaction>
</comment>
<dbReference type="SUPFAM" id="SSF51905">
    <property type="entry name" value="FAD/NAD(P)-binding domain"/>
    <property type="match status" value="1"/>
</dbReference>
<evidence type="ECO:0000259" key="8">
    <source>
        <dbReference type="Pfam" id="PF07992"/>
    </source>
</evidence>
<dbReference type="GO" id="GO:0006103">
    <property type="term" value="P:2-oxoglutarate metabolic process"/>
    <property type="evidence" value="ECO:0007669"/>
    <property type="project" value="TreeGrafter"/>
</dbReference>
<dbReference type="PRINTS" id="PR00411">
    <property type="entry name" value="PNDRDTASEI"/>
</dbReference>
<dbReference type="OrthoDB" id="27922at2157"/>
<evidence type="ECO:0000256" key="2">
    <source>
        <dbReference type="ARBA" id="ARBA00022630"/>
    </source>
</evidence>
<dbReference type="SUPFAM" id="SSF55424">
    <property type="entry name" value="FAD/NAD-linked reductases, dimerisation (C-terminal) domain"/>
    <property type="match status" value="1"/>
</dbReference>
<dbReference type="STRING" id="2309.CF15_06760"/>
<feature type="domain" description="FAD/NAD(P)-binding" evidence="8">
    <location>
        <begin position="7"/>
        <end position="312"/>
    </location>
</feature>
<comment type="caution">
    <text evidence="9">The sequence shown here is derived from an EMBL/GenBank/DDBJ whole genome shotgun (WGS) entry which is preliminary data.</text>
</comment>
<dbReference type="EC" id="1.8.1.4" evidence="6"/>
<evidence type="ECO:0000256" key="4">
    <source>
        <dbReference type="ARBA" id="ARBA00023002"/>
    </source>
</evidence>
<dbReference type="GO" id="GO:0004148">
    <property type="term" value="F:dihydrolipoyl dehydrogenase (NADH) activity"/>
    <property type="evidence" value="ECO:0007669"/>
    <property type="project" value="UniProtKB-EC"/>
</dbReference>
<dbReference type="PIRSF" id="PIRSF000350">
    <property type="entry name" value="Mercury_reductase_MerA"/>
    <property type="match status" value="1"/>
</dbReference>
<dbReference type="InterPro" id="IPR016156">
    <property type="entry name" value="FAD/NAD-linked_Rdtase_dimer_sf"/>
</dbReference>
<dbReference type="FunFam" id="3.30.390.30:FF:000001">
    <property type="entry name" value="Dihydrolipoyl dehydrogenase"/>
    <property type="match status" value="1"/>
</dbReference>
<accession>A0A0V8RWI9</accession>
<keyword evidence="5 6" id="KW-0520">NAD</keyword>
<evidence type="ECO:0000313" key="9">
    <source>
        <dbReference type="EMBL" id="KSW12422.1"/>
    </source>
</evidence>
<sequence>MPGSRRYDLVVVGGGPGGYPAAIHAARAGLRVALVEERALGGECTNYGCIPSKALHRLAEAASVASRIARVEVDARKALEEARRVVARLRSGLESLMEGYGVEVLRARARLRSGRAVEAGGSVLEAERIVLAPGTVPAYPPGLEPDGRLVHDNRSIVSLEDLPSRLLVVGGGPAGVEYAETMARLGAEVTLVEMMPRLLPSMDRDLSLAARRVLRELGVRVYTSTRVAGLERHGDTVVAVLDKGERLEVDAVLVVTGRRPATRGLGLEELGVEVDEKGYIRVDERMATSAPGVYAAGDATGPPLLAHKAMAQSIVAGVNAAGGNAAYKPRAVPLVVYTEPELLQVGYTLEEARRAGYDAAEARIRLGGVASAVIEGAEAGLVKLVYDRRSLKLLGVVIAAPRASEIAGEAALAVERGLTLEEVAGLIHPHPSLVEALGEAAAAALGRPTHYLVKRRGR</sequence>
<comment type="cofactor">
    <cofactor evidence="6">
        <name>FAD</name>
        <dbReference type="ChEBI" id="CHEBI:57692"/>
    </cofactor>
    <text evidence="6">Binds 1 FAD per subunit.</text>
</comment>
<dbReference type="InterPro" id="IPR036188">
    <property type="entry name" value="FAD/NAD-bd_sf"/>
</dbReference>
<dbReference type="InterPro" id="IPR001100">
    <property type="entry name" value="Pyr_nuc-diS_OxRdtase"/>
</dbReference>
<dbReference type="InterPro" id="IPR006258">
    <property type="entry name" value="Lipoamide_DH"/>
</dbReference>
<dbReference type="PANTHER" id="PTHR22912:SF151">
    <property type="entry name" value="DIHYDROLIPOYL DEHYDROGENASE, MITOCHONDRIAL"/>
    <property type="match status" value="1"/>
</dbReference>
<gene>
    <name evidence="9" type="ORF">CF15_06760</name>
</gene>
<evidence type="ECO:0000256" key="6">
    <source>
        <dbReference type="RuleBase" id="RU003692"/>
    </source>
</evidence>
<dbReference type="EMBL" id="LNTB01000001">
    <property type="protein sequence ID" value="KSW12422.1"/>
    <property type="molecule type" value="Genomic_DNA"/>
</dbReference>
<dbReference type="InterPro" id="IPR023753">
    <property type="entry name" value="FAD/NAD-binding_dom"/>
</dbReference>
<keyword evidence="2 6" id="KW-0285">Flavoprotein</keyword>
<dbReference type="Pfam" id="PF07992">
    <property type="entry name" value="Pyr_redox_2"/>
    <property type="match status" value="1"/>
</dbReference>
<organism evidence="9 10">
    <name type="scientific">Pyrodictium occultum</name>
    <dbReference type="NCBI Taxonomy" id="2309"/>
    <lineage>
        <taxon>Archaea</taxon>
        <taxon>Thermoproteota</taxon>
        <taxon>Thermoprotei</taxon>
        <taxon>Desulfurococcales</taxon>
        <taxon>Pyrodictiaceae</taxon>
        <taxon>Pyrodictium</taxon>
    </lineage>
</organism>